<comment type="caution">
    <text evidence="1">The sequence shown here is derived from an EMBL/GenBank/DDBJ whole genome shotgun (WGS) entry which is preliminary data.</text>
</comment>
<protein>
    <submittedName>
        <fullName evidence="1">Uncharacterized protein</fullName>
    </submittedName>
</protein>
<dbReference type="Proteomes" id="UP000248553">
    <property type="component" value="Unassembled WGS sequence"/>
</dbReference>
<keyword evidence="2" id="KW-1185">Reference proteome</keyword>
<evidence type="ECO:0000313" key="2">
    <source>
        <dbReference type="Proteomes" id="UP000248553"/>
    </source>
</evidence>
<name>A0A328BHE6_9BACT</name>
<reference evidence="2" key="1">
    <citation type="submission" date="2018-05" db="EMBL/GenBank/DDBJ databases">
        <authorList>
            <person name="Nie L."/>
        </authorList>
    </citation>
    <scope>NUCLEOTIDE SEQUENCE [LARGE SCALE GENOMIC DNA]</scope>
    <source>
        <strain evidence="2">NL</strain>
    </source>
</reference>
<proteinExistence type="predicted"/>
<evidence type="ECO:0000313" key="1">
    <source>
        <dbReference type="EMBL" id="RAK64508.1"/>
    </source>
</evidence>
<dbReference type="AlphaFoldDB" id="A0A328BHE6"/>
<dbReference type="EMBL" id="QHKM01000006">
    <property type="protein sequence ID" value="RAK64508.1"/>
    <property type="molecule type" value="Genomic_DNA"/>
</dbReference>
<sequence>MSRLAAATHRGEYLCLDESLLVLPLVAEPPASWDLLDRREPGLLEDLRDLLRDVEDWWLSLQNMFSDAARPVVIGTLVLSPEAAYRELDGQWEQQLLSAATPLRLGYYGYSPEPYQSARYGSGPR</sequence>
<gene>
    <name evidence="1" type="ORF">DLM85_17580</name>
</gene>
<organism evidence="1 2">
    <name type="scientific">Hymenobacter edaphi</name>
    <dbReference type="NCBI Taxonomy" id="2211146"/>
    <lineage>
        <taxon>Bacteria</taxon>
        <taxon>Pseudomonadati</taxon>
        <taxon>Bacteroidota</taxon>
        <taxon>Cytophagia</taxon>
        <taxon>Cytophagales</taxon>
        <taxon>Hymenobacteraceae</taxon>
        <taxon>Hymenobacter</taxon>
    </lineage>
</organism>
<accession>A0A328BHE6</accession>